<dbReference type="Proteomes" id="UP000028547">
    <property type="component" value="Unassembled WGS sequence"/>
</dbReference>
<proteinExistence type="predicted"/>
<evidence type="ECO:0000256" key="1">
    <source>
        <dbReference type="SAM" id="MobiDB-lite"/>
    </source>
</evidence>
<comment type="caution">
    <text evidence="2">The sequence shown here is derived from an EMBL/GenBank/DDBJ whole genome shotgun (WGS) entry which is preliminary data.</text>
</comment>
<gene>
    <name evidence="2" type="ORF">Q664_19770</name>
</gene>
<dbReference type="EMBL" id="JPMI01000129">
    <property type="protein sequence ID" value="KFA91823.1"/>
    <property type="molecule type" value="Genomic_DNA"/>
</dbReference>
<evidence type="ECO:0000313" key="3">
    <source>
        <dbReference type="Proteomes" id="UP000028547"/>
    </source>
</evidence>
<reference evidence="2 3" key="1">
    <citation type="submission" date="2014-07" db="EMBL/GenBank/DDBJ databases">
        <title>Draft Genome Sequence of Gephyronic Acid Producer, Cystobacter violaceus Strain Cb vi76.</title>
        <authorList>
            <person name="Stevens D.C."/>
            <person name="Young J."/>
            <person name="Carmichael R."/>
            <person name="Tan J."/>
            <person name="Taylor R.E."/>
        </authorList>
    </citation>
    <scope>NUCLEOTIDE SEQUENCE [LARGE SCALE GENOMIC DNA]</scope>
    <source>
        <strain evidence="2 3">Cb vi76</strain>
    </source>
</reference>
<evidence type="ECO:0000313" key="2">
    <source>
        <dbReference type="EMBL" id="KFA91823.1"/>
    </source>
</evidence>
<sequence length="96" mass="10666">MIRRGDIIFVYISEDPEYCGRKYPALDSGVKYAISTEGRILRRLLDGQPERPIEPELPDDSGRWIKAEPGVSQAFDAMWNPPRDGGAEVSSGRDAG</sequence>
<organism evidence="2 3">
    <name type="scientific">Archangium violaceum Cb vi76</name>
    <dbReference type="NCBI Taxonomy" id="1406225"/>
    <lineage>
        <taxon>Bacteria</taxon>
        <taxon>Pseudomonadati</taxon>
        <taxon>Myxococcota</taxon>
        <taxon>Myxococcia</taxon>
        <taxon>Myxococcales</taxon>
        <taxon>Cystobacterineae</taxon>
        <taxon>Archangiaceae</taxon>
        <taxon>Archangium</taxon>
    </lineage>
</organism>
<accession>A0A084STN8</accession>
<dbReference type="RefSeq" id="WP_043397363.1">
    <property type="nucleotide sequence ID" value="NZ_JPMI01000129.1"/>
</dbReference>
<name>A0A084STN8_9BACT</name>
<feature type="region of interest" description="Disordered" evidence="1">
    <location>
        <begin position="75"/>
        <end position="96"/>
    </location>
</feature>
<protein>
    <submittedName>
        <fullName evidence="2">Uncharacterized protein</fullName>
    </submittedName>
</protein>
<dbReference type="AlphaFoldDB" id="A0A084STN8"/>